<dbReference type="Pfam" id="PF14269">
    <property type="entry name" value="Arylsulfotran_2"/>
    <property type="match status" value="1"/>
</dbReference>
<proteinExistence type="predicted"/>
<organism evidence="1 2">
    <name type="scientific">Diplodia intermedia</name>
    <dbReference type="NCBI Taxonomy" id="856260"/>
    <lineage>
        <taxon>Eukaryota</taxon>
        <taxon>Fungi</taxon>
        <taxon>Dikarya</taxon>
        <taxon>Ascomycota</taxon>
        <taxon>Pezizomycotina</taxon>
        <taxon>Dothideomycetes</taxon>
        <taxon>Dothideomycetes incertae sedis</taxon>
        <taxon>Botryosphaeriales</taxon>
        <taxon>Botryosphaeriaceae</taxon>
        <taxon>Diplodia</taxon>
    </lineage>
</organism>
<dbReference type="Proteomes" id="UP001521184">
    <property type="component" value="Unassembled WGS sequence"/>
</dbReference>
<gene>
    <name evidence="1" type="ORF">SLS58_002812</name>
</gene>
<dbReference type="InterPro" id="IPR053143">
    <property type="entry name" value="Arylsulfate_ST"/>
</dbReference>
<dbReference type="PANTHER" id="PTHR35340">
    <property type="entry name" value="PQQ ENZYME REPEAT PROTEIN-RELATED"/>
    <property type="match status" value="1"/>
</dbReference>
<keyword evidence="2" id="KW-1185">Reference proteome</keyword>
<dbReference type="PANTHER" id="PTHR35340:SF5">
    <property type="entry name" value="ASST-DOMAIN-CONTAINING PROTEIN"/>
    <property type="match status" value="1"/>
</dbReference>
<comment type="caution">
    <text evidence="1">The sequence shown here is derived from an EMBL/GenBank/DDBJ whole genome shotgun (WGS) entry which is preliminary data.</text>
</comment>
<sequence length="163" mass="17764">MGRGLPLVWSGYQPSLAKLGYFNLKRHQLANGSHILSVVRGGSDRGRGQGQILLLDDAYRPVRTIEAETPGTSLDFHEFSLLDGGSKAIIASFQPVQGDLSAYGVTQGLGWILDSVFREIDLENGEVLFEWRAWDHVPLLETSISPDVAAGGGRSSFVAFDYL</sequence>
<dbReference type="InterPro" id="IPR039535">
    <property type="entry name" value="ASST-like"/>
</dbReference>
<reference evidence="1 2" key="1">
    <citation type="journal article" date="2023" name="Plant Dis.">
        <title>First Report of Diplodia intermedia Causing Canker and Dieback Diseases on Apple Trees in Canada.</title>
        <authorList>
            <person name="Ellouze W."/>
            <person name="Ilyukhin E."/>
            <person name="Sulman M."/>
            <person name="Ali S."/>
        </authorList>
    </citation>
    <scope>NUCLEOTIDE SEQUENCE [LARGE SCALE GENOMIC DNA]</scope>
    <source>
        <strain evidence="1 2">M45-28</strain>
    </source>
</reference>
<evidence type="ECO:0000313" key="2">
    <source>
        <dbReference type="Proteomes" id="UP001521184"/>
    </source>
</evidence>
<evidence type="ECO:0000313" key="1">
    <source>
        <dbReference type="EMBL" id="KAL1647042.1"/>
    </source>
</evidence>
<protein>
    <submittedName>
        <fullName evidence="1">Uncharacterized protein</fullName>
    </submittedName>
</protein>
<dbReference type="EMBL" id="JAKEKT020000013">
    <property type="protein sequence ID" value="KAL1647042.1"/>
    <property type="molecule type" value="Genomic_DNA"/>
</dbReference>
<accession>A0ABR3TXR9</accession>
<name>A0ABR3TXR9_9PEZI</name>